<proteinExistence type="predicted"/>
<reference evidence="1 2" key="1">
    <citation type="submission" date="2019-07" db="EMBL/GenBank/DDBJ databases">
        <authorList>
            <person name="Jastrzebski P J."/>
            <person name="Paukszto L."/>
            <person name="Jastrzebski P J."/>
        </authorList>
    </citation>
    <scope>NUCLEOTIDE SEQUENCE [LARGE SCALE GENOMIC DNA]</scope>
    <source>
        <strain evidence="1 2">WMS-il1</strain>
    </source>
</reference>
<organism evidence="1 2">
    <name type="scientific">Hymenolepis diminuta</name>
    <name type="common">Rat tapeworm</name>
    <dbReference type="NCBI Taxonomy" id="6216"/>
    <lineage>
        <taxon>Eukaryota</taxon>
        <taxon>Metazoa</taxon>
        <taxon>Spiralia</taxon>
        <taxon>Lophotrochozoa</taxon>
        <taxon>Platyhelminthes</taxon>
        <taxon>Cestoda</taxon>
        <taxon>Eucestoda</taxon>
        <taxon>Cyclophyllidea</taxon>
        <taxon>Hymenolepididae</taxon>
        <taxon>Hymenolepis</taxon>
    </lineage>
</organism>
<sequence>MILLRTQKIPSSNRTLQVLLHLIDHRLSLSLSLLLEINHSKYFVQRARKMLCLRLQLNLVHGLISCL</sequence>
<evidence type="ECO:0000313" key="1">
    <source>
        <dbReference type="EMBL" id="VUZ44983.1"/>
    </source>
</evidence>
<evidence type="ECO:0000313" key="2">
    <source>
        <dbReference type="Proteomes" id="UP000321570"/>
    </source>
</evidence>
<keyword evidence="2" id="KW-1185">Reference proteome</keyword>
<accession>A0A564YEG7</accession>
<dbReference type="AlphaFoldDB" id="A0A564YEG7"/>
<gene>
    <name evidence="1" type="ORF">WMSIL1_LOCUS5183</name>
</gene>
<dbReference type="Proteomes" id="UP000321570">
    <property type="component" value="Unassembled WGS sequence"/>
</dbReference>
<protein>
    <submittedName>
        <fullName evidence="1">Uncharacterized protein</fullName>
    </submittedName>
</protein>
<dbReference type="EMBL" id="CABIJS010000155">
    <property type="protein sequence ID" value="VUZ44983.1"/>
    <property type="molecule type" value="Genomic_DNA"/>
</dbReference>
<name>A0A564YEG7_HYMDI</name>